<dbReference type="InterPro" id="IPR034660">
    <property type="entry name" value="DinB/YfiT-like"/>
</dbReference>
<dbReference type="EMBL" id="BONW01000016">
    <property type="protein sequence ID" value="GIG88756.1"/>
    <property type="molecule type" value="Genomic_DNA"/>
</dbReference>
<evidence type="ECO:0000313" key="1">
    <source>
        <dbReference type="EMBL" id="GIG88756.1"/>
    </source>
</evidence>
<sequence>MPTTRASDVAEGRGSAVHCLAVDEPGTIWVGYFDEGIYSGDPLSAWDDRICRNSRATHRYHPHRRIGTALSRDRDHVTATEPRFRRGRTGHPDGRVSEILGGMRDLDAKANLHRYLREAREALLGKLEGLSEYDVRRPLVPTGTNLLGLVKHVASVTAGYFGEVFDRPYPEPVAGLDEDAEPNADMWATADESRDDIIGLWHRVWAHADATIETLPIDAPGSVRWWGHTPVTLHLILVHVLAELNRHAGHADIVRELVDGQVGWRRPGDDVVEGDEAWWAAYRERLESTAREFA</sequence>
<dbReference type="RefSeq" id="WP_239140918.1">
    <property type="nucleotide sequence ID" value="NZ_BONW01000016.1"/>
</dbReference>
<keyword evidence="2" id="KW-1185">Reference proteome</keyword>
<dbReference type="Gene3D" id="1.20.120.450">
    <property type="entry name" value="dinb family like domain"/>
    <property type="match status" value="1"/>
</dbReference>
<dbReference type="SUPFAM" id="SSF109854">
    <property type="entry name" value="DinB/YfiT-like putative metalloenzymes"/>
    <property type="match status" value="1"/>
</dbReference>
<comment type="caution">
    <text evidence="1">The sequence shown here is derived from an EMBL/GenBank/DDBJ whole genome shotgun (WGS) entry which is preliminary data.</text>
</comment>
<accession>A0ABQ4E354</accession>
<reference evidence="1 2" key="1">
    <citation type="submission" date="2021-01" db="EMBL/GenBank/DDBJ databases">
        <title>Whole genome shotgun sequence of Plantactinospora endophytica NBRC 110450.</title>
        <authorList>
            <person name="Komaki H."/>
            <person name="Tamura T."/>
        </authorList>
    </citation>
    <scope>NUCLEOTIDE SEQUENCE [LARGE SCALE GENOMIC DNA]</scope>
    <source>
        <strain evidence="1 2">NBRC 110450</strain>
    </source>
</reference>
<evidence type="ECO:0000313" key="2">
    <source>
        <dbReference type="Proteomes" id="UP000646749"/>
    </source>
</evidence>
<dbReference type="Proteomes" id="UP000646749">
    <property type="component" value="Unassembled WGS sequence"/>
</dbReference>
<dbReference type="InterPro" id="IPR007061">
    <property type="entry name" value="MST-like"/>
</dbReference>
<name>A0ABQ4E354_9ACTN</name>
<evidence type="ECO:0008006" key="3">
    <source>
        <dbReference type="Google" id="ProtNLM"/>
    </source>
</evidence>
<proteinExistence type="predicted"/>
<protein>
    <recommendedName>
        <fullName evidence="3">DinB family protein</fullName>
    </recommendedName>
</protein>
<dbReference type="Pfam" id="PF04978">
    <property type="entry name" value="MST"/>
    <property type="match status" value="1"/>
</dbReference>
<organism evidence="1 2">
    <name type="scientific">Plantactinospora endophytica</name>
    <dbReference type="NCBI Taxonomy" id="673535"/>
    <lineage>
        <taxon>Bacteria</taxon>
        <taxon>Bacillati</taxon>
        <taxon>Actinomycetota</taxon>
        <taxon>Actinomycetes</taxon>
        <taxon>Micromonosporales</taxon>
        <taxon>Micromonosporaceae</taxon>
        <taxon>Plantactinospora</taxon>
    </lineage>
</organism>
<gene>
    <name evidence="1" type="ORF">Pen02_36920</name>
</gene>